<keyword evidence="2" id="KW-1185">Reference proteome</keyword>
<evidence type="ECO:0000313" key="1">
    <source>
        <dbReference type="EMBL" id="QFS45867.1"/>
    </source>
</evidence>
<dbReference type="AlphaFoldDB" id="A0A5P8VZN5"/>
<dbReference type="Proteomes" id="UP000326678">
    <property type="component" value="Chromosome Gxm1"/>
</dbReference>
<dbReference type="KEGG" id="nsh:GXM_03346"/>
<organism evidence="1 2">
    <name type="scientific">Nostoc sphaeroides CCNUC1</name>
    <dbReference type="NCBI Taxonomy" id="2653204"/>
    <lineage>
        <taxon>Bacteria</taxon>
        <taxon>Bacillati</taxon>
        <taxon>Cyanobacteriota</taxon>
        <taxon>Cyanophyceae</taxon>
        <taxon>Nostocales</taxon>
        <taxon>Nostocaceae</taxon>
        <taxon>Nostoc</taxon>
    </lineage>
</organism>
<gene>
    <name evidence="1" type="ORF">GXM_03346</name>
</gene>
<protein>
    <submittedName>
        <fullName evidence="1">Uncharacterized protein</fullName>
    </submittedName>
</protein>
<accession>A0A5P8VZN5</accession>
<proteinExistence type="predicted"/>
<reference evidence="1 2" key="1">
    <citation type="submission" date="2019-10" db="EMBL/GenBank/DDBJ databases">
        <title>Genomic and transcriptomic insights into the perfect genentic adaptation of a filamentous nitrogen-fixing cyanobacterium to rice fields.</title>
        <authorList>
            <person name="Chen Z."/>
        </authorList>
    </citation>
    <scope>NUCLEOTIDE SEQUENCE [LARGE SCALE GENOMIC DNA]</scope>
    <source>
        <strain evidence="1">CCNUC1</strain>
    </source>
</reference>
<sequence>MCDRAQQIKITKMRSHCRKVSTCDRNFLDKLPGSVDSR</sequence>
<dbReference type="EMBL" id="CP045226">
    <property type="protein sequence ID" value="QFS45867.1"/>
    <property type="molecule type" value="Genomic_DNA"/>
</dbReference>
<name>A0A5P8VZN5_9NOSO</name>
<evidence type="ECO:0000313" key="2">
    <source>
        <dbReference type="Proteomes" id="UP000326678"/>
    </source>
</evidence>